<dbReference type="AlphaFoldDB" id="A0A8X9A9A7"/>
<feature type="signal peptide" evidence="1">
    <location>
        <begin position="1"/>
        <end position="22"/>
    </location>
</feature>
<proteinExistence type="predicted"/>
<accession>A0A8X9A9A7</accession>
<keyword evidence="1" id="KW-0732">Signal</keyword>
<protein>
    <recommendedName>
        <fullName evidence="4">Secreted protein</fullName>
    </recommendedName>
</protein>
<evidence type="ECO:0000313" key="2">
    <source>
        <dbReference type="EMBL" id="KAG6433078.1"/>
    </source>
</evidence>
<organism evidence="2">
    <name type="scientific">Salvia splendens</name>
    <name type="common">Scarlet sage</name>
    <dbReference type="NCBI Taxonomy" id="180675"/>
    <lineage>
        <taxon>Eukaryota</taxon>
        <taxon>Viridiplantae</taxon>
        <taxon>Streptophyta</taxon>
        <taxon>Embryophyta</taxon>
        <taxon>Tracheophyta</taxon>
        <taxon>Spermatophyta</taxon>
        <taxon>Magnoliopsida</taxon>
        <taxon>eudicotyledons</taxon>
        <taxon>Gunneridae</taxon>
        <taxon>Pentapetalae</taxon>
        <taxon>asterids</taxon>
        <taxon>lamiids</taxon>
        <taxon>Lamiales</taxon>
        <taxon>Lamiaceae</taxon>
        <taxon>Nepetoideae</taxon>
        <taxon>Mentheae</taxon>
        <taxon>Salviinae</taxon>
        <taxon>Salvia</taxon>
        <taxon>Salvia subgen. Calosphace</taxon>
        <taxon>core Calosphace</taxon>
    </lineage>
</organism>
<dbReference type="Proteomes" id="UP000298416">
    <property type="component" value="Unassembled WGS sequence"/>
</dbReference>
<dbReference type="EMBL" id="PNBA02000002">
    <property type="protein sequence ID" value="KAG6433078.1"/>
    <property type="molecule type" value="Genomic_DNA"/>
</dbReference>
<comment type="caution">
    <text evidence="2">The sequence shown here is derived from an EMBL/GenBank/DDBJ whole genome shotgun (WGS) entry which is preliminary data.</text>
</comment>
<feature type="chain" id="PRO_5036501905" description="Secreted protein" evidence="1">
    <location>
        <begin position="23"/>
        <end position="84"/>
    </location>
</feature>
<keyword evidence="3" id="KW-1185">Reference proteome</keyword>
<reference evidence="2" key="2">
    <citation type="submission" date="2020-08" db="EMBL/GenBank/DDBJ databases">
        <title>Plant Genome Project.</title>
        <authorList>
            <person name="Zhang R.-G."/>
        </authorList>
    </citation>
    <scope>NUCLEOTIDE SEQUENCE</scope>
    <source>
        <strain evidence="2">Huo1</strain>
        <tissue evidence="2">Leaf</tissue>
    </source>
</reference>
<evidence type="ECO:0000256" key="1">
    <source>
        <dbReference type="SAM" id="SignalP"/>
    </source>
</evidence>
<evidence type="ECO:0008006" key="4">
    <source>
        <dbReference type="Google" id="ProtNLM"/>
    </source>
</evidence>
<sequence>MPPAIIQVIAVAALLLALSVDGEEKRVVLSLERASHDGVGMSQLRHRDRVRHARLLQQQPSASASASSVVDFSVQGTYDPYLVG</sequence>
<gene>
    <name evidence="2" type="ORF">SASPL_104685</name>
</gene>
<reference evidence="2" key="1">
    <citation type="submission" date="2018-01" db="EMBL/GenBank/DDBJ databases">
        <authorList>
            <person name="Mao J.F."/>
        </authorList>
    </citation>
    <scope>NUCLEOTIDE SEQUENCE</scope>
    <source>
        <strain evidence="2">Huo1</strain>
        <tissue evidence="2">Leaf</tissue>
    </source>
</reference>
<name>A0A8X9A9A7_SALSN</name>
<evidence type="ECO:0000313" key="3">
    <source>
        <dbReference type="Proteomes" id="UP000298416"/>
    </source>
</evidence>